<comment type="caution">
    <text evidence="1">The sequence shown here is derived from an EMBL/GenBank/DDBJ whole genome shotgun (WGS) entry which is preliminary data.</text>
</comment>
<protein>
    <submittedName>
        <fullName evidence="1">Uncharacterized protein</fullName>
    </submittedName>
</protein>
<organism evidence="1 2">
    <name type="scientific">Entomophthora muscae</name>
    <dbReference type="NCBI Taxonomy" id="34485"/>
    <lineage>
        <taxon>Eukaryota</taxon>
        <taxon>Fungi</taxon>
        <taxon>Fungi incertae sedis</taxon>
        <taxon>Zoopagomycota</taxon>
        <taxon>Entomophthoromycotina</taxon>
        <taxon>Entomophthoromycetes</taxon>
        <taxon>Entomophthorales</taxon>
        <taxon>Entomophthoraceae</taxon>
        <taxon>Entomophthora</taxon>
    </lineage>
</organism>
<gene>
    <name evidence="1" type="ORF">DSO57_1033510</name>
</gene>
<accession>A0ACC2TZ41</accession>
<evidence type="ECO:0000313" key="2">
    <source>
        <dbReference type="Proteomes" id="UP001165960"/>
    </source>
</evidence>
<proteinExistence type="predicted"/>
<dbReference type="EMBL" id="QTSX02001685">
    <property type="protein sequence ID" value="KAJ9079616.1"/>
    <property type="molecule type" value="Genomic_DNA"/>
</dbReference>
<sequence length="501" mass="55092">MIIPVSMPMVPENRACPDAKENIRDLLIDDLSKFLNYTTTESIPDQPATPISATPPKTGFVLPESLHAPSLAGKETESPIEAAKPEDKKTVKAPVKKPAAPKAVTLPPDEPIHPFFEAYKLSSLLSPTKDLEDLLMTLSIDQIKYMEGLLSRIKKRKNYHLKRGNPIEPSLPFTPLRVVSEPEIPLDLSLPPKKLPRLESEGSALGELPTPSLSTSNTSPSCSQTLPGGMIDYSTDNISIKENGEIWMKLKAKDSNFSHQIRVDVDPSHTEQDSMAPEFIAANSLLPTATTQTDKDINLLGLRLAFLNPLVLANNKSLLQEAVSSFQIHFPGMFSFQLEGFNPNSLLSSSSQPLPENNLSVLSQAMVVNVQVNGISTSLFLRADLDSVDLNNLDEDFKRENCIYPRAFEQSSGVSIEDDPKLQLESIFNEWGWKLAFLNPVDLAGNLPQLQCALDTYRNTFTPLPTRPSAMVALPTTLPPGSSLDLSSLMLDPQFLNMLIQ</sequence>
<name>A0ACC2TZ41_9FUNG</name>
<evidence type="ECO:0000313" key="1">
    <source>
        <dbReference type="EMBL" id="KAJ9079616.1"/>
    </source>
</evidence>
<dbReference type="Proteomes" id="UP001165960">
    <property type="component" value="Unassembled WGS sequence"/>
</dbReference>
<keyword evidence="2" id="KW-1185">Reference proteome</keyword>
<reference evidence="1" key="1">
    <citation type="submission" date="2022-04" db="EMBL/GenBank/DDBJ databases">
        <title>Genome of the entomopathogenic fungus Entomophthora muscae.</title>
        <authorList>
            <person name="Elya C."/>
            <person name="Lovett B.R."/>
            <person name="Lee E."/>
            <person name="Macias A.M."/>
            <person name="Hajek A.E."/>
            <person name="De Bivort B.L."/>
            <person name="Kasson M.T."/>
            <person name="De Fine Licht H.H."/>
            <person name="Stajich J.E."/>
        </authorList>
    </citation>
    <scope>NUCLEOTIDE SEQUENCE</scope>
    <source>
        <strain evidence="1">Berkeley</strain>
    </source>
</reference>